<feature type="transmembrane region" description="Helical" evidence="2">
    <location>
        <begin position="186"/>
        <end position="210"/>
    </location>
</feature>
<evidence type="ECO:0000256" key="1">
    <source>
        <dbReference type="PROSITE-ProRule" id="PRU00206"/>
    </source>
</evidence>
<dbReference type="PROSITE" id="PS50050">
    <property type="entry name" value="TNFR_NGFR_2"/>
    <property type="match status" value="1"/>
</dbReference>
<evidence type="ECO:0000313" key="6">
    <source>
        <dbReference type="Proteomes" id="UP000257200"/>
    </source>
</evidence>
<keyword evidence="6" id="KW-1185">Reference proteome</keyword>
<dbReference type="GO" id="GO:0035631">
    <property type="term" value="C:CD40 receptor complex"/>
    <property type="evidence" value="ECO:0007669"/>
    <property type="project" value="TreeGrafter"/>
</dbReference>
<keyword evidence="2" id="KW-1133">Transmembrane helix</keyword>
<evidence type="ECO:0000313" key="5">
    <source>
        <dbReference type="Ensembl" id="ENSAPOP00000001315.1"/>
    </source>
</evidence>
<dbReference type="FunCoup" id="A0A3Q1F1N0">
    <property type="interactions" value="113"/>
</dbReference>
<dbReference type="GO" id="GO:0009897">
    <property type="term" value="C:external side of plasma membrane"/>
    <property type="evidence" value="ECO:0007669"/>
    <property type="project" value="Ensembl"/>
</dbReference>
<keyword evidence="1" id="KW-1015">Disulfide bond</keyword>
<reference evidence="5" key="2">
    <citation type="submission" date="2025-09" db="UniProtKB">
        <authorList>
            <consortium name="Ensembl"/>
        </authorList>
    </citation>
    <scope>IDENTIFICATION</scope>
</reference>
<dbReference type="InParanoid" id="A0A3Q1F1N0"/>
<keyword evidence="2" id="KW-0472">Membrane</keyword>
<name>A0A3Q1F1N0_9TELE</name>
<evidence type="ECO:0000259" key="4">
    <source>
        <dbReference type="PROSITE" id="PS50050"/>
    </source>
</evidence>
<comment type="caution">
    <text evidence="1">Lacks conserved residue(s) required for the propagation of feature annotation.</text>
</comment>
<dbReference type="GeneTree" id="ENSGT00940000166581"/>
<dbReference type="Ensembl" id="ENSAPOT00000015368.1">
    <property type="protein sequence ID" value="ENSAPOP00000001315.1"/>
    <property type="gene ID" value="ENSAPOG00000002598.1"/>
</dbReference>
<dbReference type="Gene3D" id="2.10.50.10">
    <property type="entry name" value="Tumor Necrosis Factor Receptor, subunit A, domain 2"/>
    <property type="match status" value="2"/>
</dbReference>
<feature type="disulfide bond" evidence="1">
    <location>
        <begin position="162"/>
        <end position="180"/>
    </location>
</feature>
<keyword evidence="3" id="KW-0732">Signal</keyword>
<dbReference type="STRING" id="80966.ENSAPOP00000001315"/>
<dbReference type="Proteomes" id="UP000257200">
    <property type="component" value="Unplaced"/>
</dbReference>
<dbReference type="PANTHER" id="PTHR46875:SF3">
    <property type="entry name" value="CD40 MOLECULE, TNF RECEPTOR SUPERFAMILY MEMBER 5"/>
    <property type="match status" value="1"/>
</dbReference>
<organism evidence="5 6">
    <name type="scientific">Acanthochromis polyacanthus</name>
    <name type="common">spiny chromis</name>
    <dbReference type="NCBI Taxonomy" id="80966"/>
    <lineage>
        <taxon>Eukaryota</taxon>
        <taxon>Metazoa</taxon>
        <taxon>Chordata</taxon>
        <taxon>Craniata</taxon>
        <taxon>Vertebrata</taxon>
        <taxon>Euteleostomi</taxon>
        <taxon>Actinopterygii</taxon>
        <taxon>Neopterygii</taxon>
        <taxon>Teleostei</taxon>
        <taxon>Neoteleostei</taxon>
        <taxon>Acanthomorphata</taxon>
        <taxon>Ovalentaria</taxon>
        <taxon>Pomacentridae</taxon>
        <taxon>Acanthochromis</taxon>
    </lineage>
</organism>
<dbReference type="GO" id="GO:0042615">
    <property type="term" value="F:CD154 receptor binding"/>
    <property type="evidence" value="ECO:0007669"/>
    <property type="project" value="Ensembl"/>
</dbReference>
<evidence type="ECO:0000256" key="3">
    <source>
        <dbReference type="SAM" id="SignalP"/>
    </source>
</evidence>
<dbReference type="GO" id="GO:0002768">
    <property type="term" value="P:immune response-regulating cell surface receptor signaling pathway"/>
    <property type="evidence" value="ECO:0007669"/>
    <property type="project" value="TreeGrafter"/>
</dbReference>
<protein>
    <submittedName>
        <fullName evidence="5">CD40 molecule, TNF receptor superfamily member 5</fullName>
    </submittedName>
</protein>
<proteinExistence type="predicted"/>
<dbReference type="Pfam" id="PF00020">
    <property type="entry name" value="TNFR_c6"/>
    <property type="match status" value="1"/>
</dbReference>
<keyword evidence="2" id="KW-0812">Transmembrane</keyword>
<feature type="repeat" description="TNFR-Cys" evidence="1">
    <location>
        <begin position="140"/>
        <end position="180"/>
    </location>
</feature>
<feature type="signal peptide" evidence="3">
    <location>
        <begin position="1"/>
        <end position="18"/>
    </location>
</feature>
<feature type="disulfide bond" evidence="1">
    <location>
        <begin position="141"/>
        <end position="156"/>
    </location>
</feature>
<dbReference type="InterPro" id="IPR052135">
    <property type="entry name" value="TNFRSF5"/>
</dbReference>
<dbReference type="PANTHER" id="PTHR46875">
    <property type="entry name" value="TUMOR NECROSIS FACTOR RECEPTOR SUPERFAMILY MEMBER 5"/>
    <property type="match status" value="1"/>
</dbReference>
<feature type="domain" description="TNFR-Cys" evidence="4">
    <location>
        <begin position="140"/>
        <end position="180"/>
    </location>
</feature>
<sequence>MILYRLLLIGAFTVLTTAQSPCDPMTQYERDGQCCNMCGKGTSMTPSTSCEFPQCRECLDGEYQEGYTKESLCNRQPYCDTHLNFEKPVHSKTAKTICKCIEGFHCAAKDCKTCVAHTQCGPGQGAQTKGSHTHDTQCEECPEGTFSNETSWSSPCKEWTSCEGIFYTEQKGTSTSDTKCVASSRLHIVVICVVLLVAAVIAALATAFICKAHMKEKAKPCIELCRGDEHRPLQHIEVRTPVEDIEAEPEQSLLEISSEGPVTVMGNPVREEYGKSEIFPRQESQTETCPSL</sequence>
<dbReference type="GO" id="GO:0035666">
    <property type="term" value="P:TRIF-dependent toll-like receptor signaling pathway"/>
    <property type="evidence" value="ECO:0007669"/>
    <property type="project" value="Ensembl"/>
</dbReference>
<dbReference type="InterPro" id="IPR001368">
    <property type="entry name" value="TNFR/NGFR_Cys_rich_reg"/>
</dbReference>
<dbReference type="SMART" id="SM00208">
    <property type="entry name" value="TNFR"/>
    <property type="match status" value="2"/>
</dbReference>
<dbReference type="SUPFAM" id="SSF57586">
    <property type="entry name" value="TNF receptor-like"/>
    <property type="match status" value="1"/>
</dbReference>
<reference evidence="5" key="1">
    <citation type="submission" date="2025-08" db="UniProtKB">
        <authorList>
            <consortium name="Ensembl"/>
        </authorList>
    </citation>
    <scope>IDENTIFICATION</scope>
</reference>
<evidence type="ECO:0000256" key="2">
    <source>
        <dbReference type="SAM" id="Phobius"/>
    </source>
</evidence>
<accession>A0A3Q1F1N0</accession>
<feature type="chain" id="PRO_5018693506" evidence="3">
    <location>
        <begin position="19"/>
        <end position="292"/>
    </location>
</feature>
<dbReference type="AlphaFoldDB" id="A0A3Q1F1N0"/>